<feature type="domain" description="Histone-binding protein RBBP4-like N-terminal" evidence="8">
    <location>
        <begin position="28"/>
        <end position="98"/>
    </location>
</feature>
<dbReference type="InterPro" id="IPR050459">
    <property type="entry name" value="WD_repeat_RBAP46/RBAP48/MSI1"/>
</dbReference>
<dbReference type="PANTHER" id="PTHR22850">
    <property type="entry name" value="WD40 REPEAT FAMILY"/>
    <property type="match status" value="1"/>
</dbReference>
<organism evidence="9 10">
    <name type="scientific">Cordyceps militaris</name>
    <name type="common">Caterpillar fungus</name>
    <name type="synonym">Clavaria militaris</name>
    <dbReference type="NCBI Taxonomy" id="73501"/>
    <lineage>
        <taxon>Eukaryota</taxon>
        <taxon>Fungi</taxon>
        <taxon>Dikarya</taxon>
        <taxon>Ascomycota</taxon>
        <taxon>Pezizomycotina</taxon>
        <taxon>Sordariomycetes</taxon>
        <taxon>Hypocreomycetidae</taxon>
        <taxon>Hypocreales</taxon>
        <taxon>Cordycipitaceae</taxon>
        <taxon>Cordyceps</taxon>
    </lineage>
</organism>
<dbReference type="SMART" id="SM00320">
    <property type="entry name" value="WD40"/>
    <property type="match status" value="6"/>
</dbReference>
<evidence type="ECO:0000256" key="3">
    <source>
        <dbReference type="ARBA" id="ARBA00022737"/>
    </source>
</evidence>
<evidence type="ECO:0000256" key="5">
    <source>
        <dbReference type="ARBA" id="ARBA00023242"/>
    </source>
</evidence>
<dbReference type="PROSITE" id="PS50294">
    <property type="entry name" value="WD_REPEATS_REGION"/>
    <property type="match status" value="3"/>
</dbReference>
<dbReference type="EMBL" id="CP023323">
    <property type="protein sequence ID" value="ATY59828.1"/>
    <property type="molecule type" value="Genomic_DNA"/>
</dbReference>
<dbReference type="InterPro" id="IPR036322">
    <property type="entry name" value="WD40_repeat_dom_sf"/>
</dbReference>
<evidence type="ECO:0000256" key="6">
    <source>
        <dbReference type="PROSITE-ProRule" id="PRU00221"/>
    </source>
</evidence>
<dbReference type="PROSITE" id="PS00678">
    <property type="entry name" value="WD_REPEATS_1"/>
    <property type="match status" value="3"/>
</dbReference>
<feature type="compositionally biased region" description="Basic and acidic residues" evidence="7">
    <location>
        <begin position="1"/>
        <end position="14"/>
    </location>
</feature>
<dbReference type="VEuPathDB" id="FungiDB:CCM_03183"/>
<keyword evidence="2 6" id="KW-0853">WD repeat</keyword>
<keyword evidence="5" id="KW-0539">Nucleus</keyword>
<evidence type="ECO:0000313" key="10">
    <source>
        <dbReference type="Proteomes" id="UP000323067"/>
    </source>
</evidence>
<accession>A0A2H4S9N8</accession>
<evidence type="ECO:0000256" key="4">
    <source>
        <dbReference type="ARBA" id="ARBA00022853"/>
    </source>
</evidence>
<dbReference type="VEuPathDB" id="FungiDB:A9K55_005788"/>
<keyword evidence="3" id="KW-0677">Repeat</keyword>
<evidence type="ECO:0000313" key="9">
    <source>
        <dbReference type="EMBL" id="ATY59828.1"/>
    </source>
</evidence>
<feature type="repeat" description="WD" evidence="6">
    <location>
        <begin position="327"/>
        <end position="362"/>
    </location>
</feature>
<reference evidence="9 10" key="1">
    <citation type="journal article" date="2017" name="BMC Genomics">
        <title>Chromosome level assembly and secondary metabolite potential of the parasitic fungus Cordyceps militaris.</title>
        <authorList>
            <person name="Kramer G.J."/>
            <person name="Nodwell J.R."/>
        </authorList>
    </citation>
    <scope>NUCLEOTIDE SEQUENCE [LARGE SCALE GENOMIC DNA]</scope>
    <source>
        <strain evidence="9 10">ATCC 34164</strain>
    </source>
</reference>
<dbReference type="Proteomes" id="UP000323067">
    <property type="component" value="Chromosome vi"/>
</dbReference>
<dbReference type="InterPro" id="IPR015943">
    <property type="entry name" value="WD40/YVTN_repeat-like_dom_sf"/>
</dbReference>
<feature type="region of interest" description="Disordered" evidence="7">
    <location>
        <begin position="1"/>
        <end position="22"/>
    </location>
</feature>
<gene>
    <name evidence="9" type="ORF">A9K55_005788</name>
</gene>
<proteinExistence type="predicted"/>
<keyword evidence="4" id="KW-0156">Chromatin regulator</keyword>
<evidence type="ECO:0000259" key="8">
    <source>
        <dbReference type="Pfam" id="PF12265"/>
    </source>
</evidence>
<dbReference type="SUPFAM" id="SSF50978">
    <property type="entry name" value="WD40 repeat-like"/>
    <property type="match status" value="1"/>
</dbReference>
<dbReference type="GO" id="GO:0006325">
    <property type="term" value="P:chromatin organization"/>
    <property type="evidence" value="ECO:0007669"/>
    <property type="project" value="UniProtKB-KW"/>
</dbReference>
<dbReference type="PROSITE" id="PS50082">
    <property type="entry name" value="WD_REPEATS_2"/>
    <property type="match status" value="4"/>
</dbReference>
<dbReference type="OrthoDB" id="427795at2759"/>
<feature type="repeat" description="WD" evidence="6">
    <location>
        <begin position="186"/>
        <end position="228"/>
    </location>
</feature>
<dbReference type="Pfam" id="PF00400">
    <property type="entry name" value="WD40"/>
    <property type="match status" value="4"/>
</dbReference>
<dbReference type="InterPro" id="IPR020472">
    <property type="entry name" value="WD40_PAC1"/>
</dbReference>
<evidence type="ECO:0000256" key="7">
    <source>
        <dbReference type="SAM" id="MobiDB-lite"/>
    </source>
</evidence>
<dbReference type="Gene3D" id="2.130.10.10">
    <property type="entry name" value="YVTN repeat-like/Quinoprotein amine dehydrogenase"/>
    <property type="match status" value="1"/>
</dbReference>
<dbReference type="InterPro" id="IPR001680">
    <property type="entry name" value="WD40_rpt"/>
</dbReference>
<dbReference type="InterPro" id="IPR022052">
    <property type="entry name" value="Histone-bd_RBBP4-like_N"/>
</dbReference>
<dbReference type="GO" id="GO:0005634">
    <property type="term" value="C:nucleus"/>
    <property type="evidence" value="ECO:0007669"/>
    <property type="project" value="UniProtKB-SubCell"/>
</dbReference>
<dbReference type="InterPro" id="IPR019775">
    <property type="entry name" value="WD40_repeat_CS"/>
</dbReference>
<evidence type="ECO:0000256" key="2">
    <source>
        <dbReference type="ARBA" id="ARBA00022574"/>
    </source>
</evidence>
<feature type="repeat" description="WD" evidence="6">
    <location>
        <begin position="384"/>
        <end position="418"/>
    </location>
</feature>
<evidence type="ECO:0000256" key="1">
    <source>
        <dbReference type="ARBA" id="ARBA00004123"/>
    </source>
</evidence>
<feature type="repeat" description="WD" evidence="6">
    <location>
        <begin position="283"/>
        <end position="319"/>
    </location>
</feature>
<dbReference type="Pfam" id="PF12265">
    <property type="entry name" value="CAF1C_H4-bd"/>
    <property type="match status" value="1"/>
</dbReference>
<sequence>MSPPSMDRDDLDLTHDEEDDQGERLINEEYKTWKKNSPFLYDMILGTALTWPTLTVQWFPDVKEPPGKNFRMHRLLLGTHTSDDSANFLQIADVQIPKALAPNPDDYEDDRGEIGGYGRSGDIAAIKCDIVQKIEHPGEVNKARYQPQNPDIIATLCVDGKILIFDRTKHPLQPSFASKINAQIELIGHKAEGFALNWSPHEQGCLVSGSEDKTMCLWDLKKLESDTRILKPWRRYSHHTAVVNDVEYHPISRNFIGSVSDDLTLQIVDTRNSDTGKAVVVAKGGHLDAINALSFNPNSEVLVATASADKTIGIWDLRNVKEKVHTLEGHNDAVTSLSWHPTEAAILGSGSYDRRIIFWDISRVGEEQLPDEQEDGPPELLFMHGGHTNHLADFSWNRNEPWMVASAAEDNLLQIWKVAEALVGKDDGELPVDELDQ</sequence>
<dbReference type="AlphaFoldDB" id="A0A2H4S9N8"/>
<protein>
    <submittedName>
        <fullName evidence="9">Chromatin assembly factor 1 subunit C</fullName>
    </submittedName>
</protein>
<name>A0A2H4S9N8_CORMI</name>
<dbReference type="PRINTS" id="PR00320">
    <property type="entry name" value="GPROTEINBRPT"/>
</dbReference>
<comment type="subcellular location">
    <subcellularLocation>
        <location evidence="1">Nucleus</location>
    </subcellularLocation>
</comment>